<feature type="region of interest" description="Disordered" evidence="1">
    <location>
        <begin position="1"/>
        <end position="51"/>
    </location>
</feature>
<dbReference type="AlphaFoldDB" id="A0A6H5G9T4"/>
<gene>
    <name evidence="3" type="ORF">NTEN_LOCUS19773</name>
    <name evidence="2" type="ORF">NTEN_LOCUS5550</name>
</gene>
<reference evidence="2 4" key="1">
    <citation type="submission" date="2020-02" db="EMBL/GenBank/DDBJ databases">
        <authorList>
            <person name="Ferguson B K."/>
        </authorList>
    </citation>
    <scope>NUCLEOTIDE SEQUENCE [LARGE SCALE GENOMIC DNA]</scope>
</reference>
<feature type="non-terminal residue" evidence="2">
    <location>
        <position position="1"/>
    </location>
</feature>
<proteinExistence type="predicted"/>
<keyword evidence="4" id="KW-1185">Reference proteome</keyword>
<protein>
    <submittedName>
        <fullName evidence="2">Uncharacterized protein</fullName>
    </submittedName>
</protein>
<evidence type="ECO:0000313" key="3">
    <source>
        <dbReference type="EMBL" id="CAB0015433.1"/>
    </source>
</evidence>
<sequence length="100" mass="11176">ENGICMHQIFAGGRMPPRGCVPRRKSAGRGPWKGQSRRSRVQRSGKERQAVLESLQSPAGLRFRQLRHTDEEMPRVHALLADDADAKVADAHTLHQATIE</sequence>
<name>A0A6H5G9T4_9HEMI</name>
<evidence type="ECO:0000313" key="2">
    <source>
        <dbReference type="EMBL" id="CAA9999267.1"/>
    </source>
</evidence>
<dbReference type="EMBL" id="CADCXU010029096">
    <property type="protein sequence ID" value="CAB0015433.1"/>
    <property type="molecule type" value="Genomic_DNA"/>
</dbReference>
<accession>A0A6H5G9T4</accession>
<organism evidence="2 4">
    <name type="scientific">Nesidiocoris tenuis</name>
    <dbReference type="NCBI Taxonomy" id="355587"/>
    <lineage>
        <taxon>Eukaryota</taxon>
        <taxon>Metazoa</taxon>
        <taxon>Ecdysozoa</taxon>
        <taxon>Arthropoda</taxon>
        <taxon>Hexapoda</taxon>
        <taxon>Insecta</taxon>
        <taxon>Pterygota</taxon>
        <taxon>Neoptera</taxon>
        <taxon>Paraneoptera</taxon>
        <taxon>Hemiptera</taxon>
        <taxon>Heteroptera</taxon>
        <taxon>Panheteroptera</taxon>
        <taxon>Cimicomorpha</taxon>
        <taxon>Miridae</taxon>
        <taxon>Dicyphina</taxon>
        <taxon>Nesidiocoris</taxon>
    </lineage>
</organism>
<dbReference type="Proteomes" id="UP000479000">
    <property type="component" value="Unassembled WGS sequence"/>
</dbReference>
<evidence type="ECO:0000256" key="1">
    <source>
        <dbReference type="SAM" id="MobiDB-lite"/>
    </source>
</evidence>
<dbReference type="EMBL" id="CADCXU010008499">
    <property type="protein sequence ID" value="CAA9999267.1"/>
    <property type="molecule type" value="Genomic_DNA"/>
</dbReference>
<evidence type="ECO:0000313" key="4">
    <source>
        <dbReference type="Proteomes" id="UP000479000"/>
    </source>
</evidence>